<keyword evidence="1" id="KW-0812">Transmembrane</keyword>
<gene>
    <name evidence="2" type="ORF">CPOL0286_LOCUS487</name>
</gene>
<keyword evidence="1" id="KW-0472">Membrane</keyword>
<reference evidence="2" key="1">
    <citation type="submission" date="2021-01" db="EMBL/GenBank/DDBJ databases">
        <authorList>
            <person name="Corre E."/>
            <person name="Pelletier E."/>
            <person name="Niang G."/>
            <person name="Scheremetjew M."/>
            <person name="Finn R."/>
            <person name="Kale V."/>
            <person name="Holt S."/>
            <person name="Cochrane G."/>
            <person name="Meng A."/>
            <person name="Brown T."/>
            <person name="Cohen L."/>
        </authorList>
    </citation>
    <scope>NUCLEOTIDE SEQUENCE</scope>
    <source>
        <strain evidence="2">UIO037</strain>
    </source>
</reference>
<feature type="transmembrane region" description="Helical" evidence="1">
    <location>
        <begin position="101"/>
        <end position="119"/>
    </location>
</feature>
<feature type="transmembrane region" description="Helical" evidence="1">
    <location>
        <begin position="164"/>
        <end position="182"/>
    </location>
</feature>
<sequence length="220" mass="22646">MALALVSVVVSLTATPLPRPRIDVLGVSSHVAAAVGAMFEIAEDLEGIGHGHGVGLLVVSKLAREGNLIRESAVETVESAEAASIVKRFAGMLWKLLTAKLFAATLCALALFAAGLEVLEDLSPGGHHGAVLLALNELIELLVSSGLLIGKIGSVVKMVLDNTLLKLAIVGGATAVALVEVFSSGQLRLGGHHSVAILAVLKTLRCVGMLRDAAQGEKEE</sequence>
<proteinExistence type="predicted"/>
<protein>
    <submittedName>
        <fullName evidence="2">Uncharacterized protein</fullName>
    </submittedName>
</protein>
<organism evidence="2">
    <name type="scientific">Prymnesium polylepis</name>
    <dbReference type="NCBI Taxonomy" id="72548"/>
    <lineage>
        <taxon>Eukaryota</taxon>
        <taxon>Haptista</taxon>
        <taxon>Haptophyta</taxon>
        <taxon>Prymnesiophyceae</taxon>
        <taxon>Prymnesiales</taxon>
        <taxon>Prymnesiaceae</taxon>
        <taxon>Prymnesium</taxon>
    </lineage>
</organism>
<feature type="transmembrane region" description="Helical" evidence="1">
    <location>
        <begin position="131"/>
        <end position="152"/>
    </location>
</feature>
<name>A0A7S4HCM3_9EUKA</name>
<evidence type="ECO:0000313" key="2">
    <source>
        <dbReference type="EMBL" id="CAE2195134.1"/>
    </source>
</evidence>
<keyword evidence="1" id="KW-1133">Transmembrane helix</keyword>
<dbReference type="AlphaFoldDB" id="A0A7S4HCM3"/>
<dbReference type="EMBL" id="HBKO01000978">
    <property type="protein sequence ID" value="CAE2195134.1"/>
    <property type="molecule type" value="Transcribed_RNA"/>
</dbReference>
<evidence type="ECO:0000256" key="1">
    <source>
        <dbReference type="SAM" id="Phobius"/>
    </source>
</evidence>
<accession>A0A7S4HCM3</accession>